<dbReference type="GO" id="GO:0141148">
    <property type="term" value="F:enoyl-[acyl-carrier-protein] reductase (NADPH) activity"/>
    <property type="evidence" value="ECO:0007669"/>
    <property type="project" value="UniProtKB-EC"/>
</dbReference>
<sequence length="391" mass="43214">MLQLISIRSLRRASRVSVQQTLKANRYYSTRFGYTLSRCLVFSNFGQPDKVLKLHSYSIPPPYDDIINVKFIASPINPADINQIEGVYPEKPEFTLGLGTGEKSAVPGNEGLVQVISCGSKVDPSIRPGQWAIMSGPNFGTWRTYAQARKSNLIMLPNIEGVSPIQAATASVNPSTAYRMLKDFAELGAGDYFVQNAANSGVGRSAIQIGKEWGFKSINIVRDRPGIDELKEELRAMGGTEVITEAEARDRRYIAQITGGQPVKLALNCVGGESATNLTRILGHGGHLVTYGAMAKLPLSIPASALIFKNIHCHGFWISAWSKKNEVARYEMITDIFDWVRDGKFKDIPYETIQWSEDTELEKLMDPIRKGISEYSGRKGIFVMEETGNPS</sequence>
<dbReference type="InterPro" id="IPR013149">
    <property type="entry name" value="ADH-like_C"/>
</dbReference>
<evidence type="ECO:0000256" key="7">
    <source>
        <dbReference type="ARBA" id="ARBA00023002"/>
    </source>
</evidence>
<dbReference type="SUPFAM" id="SSF50129">
    <property type="entry name" value="GroES-like"/>
    <property type="match status" value="1"/>
</dbReference>
<comment type="subcellular location">
    <subcellularLocation>
        <location evidence="1">Mitochondrion</location>
    </subcellularLocation>
</comment>
<dbReference type="CDD" id="cd08290">
    <property type="entry name" value="ETR"/>
    <property type="match status" value="1"/>
</dbReference>
<keyword evidence="7" id="KW-0560">Oxidoreductase</keyword>
<reference evidence="14 15" key="1">
    <citation type="submission" date="2019-10" db="EMBL/GenBank/DDBJ databases">
        <authorList>
            <person name="Palmer J.M."/>
        </authorList>
    </citation>
    <scope>NUCLEOTIDE SEQUENCE [LARGE SCALE GENOMIC DNA]</scope>
    <source>
        <strain evidence="14 15">TWF730</strain>
    </source>
</reference>
<keyword evidence="15" id="KW-1185">Reference proteome</keyword>
<evidence type="ECO:0000313" key="14">
    <source>
        <dbReference type="EMBL" id="KAK6357817.1"/>
    </source>
</evidence>
<evidence type="ECO:0000256" key="1">
    <source>
        <dbReference type="ARBA" id="ARBA00004173"/>
    </source>
</evidence>
<feature type="domain" description="Enoyl reductase (ER)" evidence="13">
    <location>
        <begin position="46"/>
        <end position="372"/>
    </location>
</feature>
<evidence type="ECO:0000256" key="11">
    <source>
        <dbReference type="ARBA" id="ARBA00038963"/>
    </source>
</evidence>
<organism evidence="14 15">
    <name type="scientific">Orbilia blumenaviensis</name>
    <dbReference type="NCBI Taxonomy" id="1796055"/>
    <lineage>
        <taxon>Eukaryota</taxon>
        <taxon>Fungi</taxon>
        <taxon>Dikarya</taxon>
        <taxon>Ascomycota</taxon>
        <taxon>Pezizomycotina</taxon>
        <taxon>Orbiliomycetes</taxon>
        <taxon>Orbiliales</taxon>
        <taxon>Orbiliaceae</taxon>
        <taxon>Orbilia</taxon>
    </lineage>
</organism>
<evidence type="ECO:0000256" key="5">
    <source>
        <dbReference type="ARBA" id="ARBA00022857"/>
    </source>
</evidence>
<keyword evidence="10" id="KW-0275">Fatty acid biosynthesis</keyword>
<dbReference type="EC" id="1.3.1.104" evidence="11"/>
<dbReference type="EMBL" id="JAVHNS010000004">
    <property type="protein sequence ID" value="KAK6357817.1"/>
    <property type="molecule type" value="Genomic_DNA"/>
</dbReference>
<evidence type="ECO:0000256" key="6">
    <source>
        <dbReference type="ARBA" id="ARBA00022946"/>
    </source>
</evidence>
<evidence type="ECO:0000313" key="15">
    <source>
        <dbReference type="Proteomes" id="UP001373714"/>
    </source>
</evidence>
<evidence type="ECO:0000256" key="9">
    <source>
        <dbReference type="ARBA" id="ARBA00023128"/>
    </source>
</evidence>
<keyword evidence="9" id="KW-0496">Mitochondrion</keyword>
<comment type="caution">
    <text evidence="14">The sequence shown here is derived from an EMBL/GenBank/DDBJ whole genome shotgun (WGS) entry which is preliminary data.</text>
</comment>
<dbReference type="InterPro" id="IPR036291">
    <property type="entry name" value="NAD(P)-bd_dom_sf"/>
</dbReference>
<dbReference type="AlphaFoldDB" id="A0AAV9VAU8"/>
<evidence type="ECO:0000256" key="12">
    <source>
        <dbReference type="ARBA" id="ARBA00048843"/>
    </source>
</evidence>
<dbReference type="GO" id="GO:0006633">
    <property type="term" value="P:fatty acid biosynthetic process"/>
    <property type="evidence" value="ECO:0007669"/>
    <property type="project" value="UniProtKB-KW"/>
</dbReference>
<dbReference type="Gene3D" id="3.40.50.720">
    <property type="entry name" value="NAD(P)-binding Rossmann-like Domain"/>
    <property type="match status" value="1"/>
</dbReference>
<evidence type="ECO:0000256" key="10">
    <source>
        <dbReference type="ARBA" id="ARBA00023160"/>
    </source>
</evidence>
<dbReference type="PANTHER" id="PTHR43981:SF2">
    <property type="entry name" value="ENOYL-[ACYL-CARRIER-PROTEIN] REDUCTASE, MITOCHONDRIAL"/>
    <property type="match status" value="1"/>
</dbReference>
<keyword evidence="5" id="KW-0521">NADP</keyword>
<dbReference type="Gene3D" id="3.90.180.10">
    <property type="entry name" value="Medium-chain alcohol dehydrogenases, catalytic domain"/>
    <property type="match status" value="1"/>
</dbReference>
<evidence type="ECO:0000256" key="4">
    <source>
        <dbReference type="ARBA" id="ARBA00022832"/>
    </source>
</evidence>
<dbReference type="Pfam" id="PF00107">
    <property type="entry name" value="ADH_zinc_N"/>
    <property type="match status" value="1"/>
</dbReference>
<accession>A0AAV9VAU8</accession>
<name>A0AAV9VAU8_9PEZI</name>
<dbReference type="InterPro" id="IPR020843">
    <property type="entry name" value="ER"/>
</dbReference>
<comment type="catalytic activity">
    <reaction evidence="12">
        <text>a 2,3-saturated acyl-[ACP] + NADP(+) = a (2E)-enoyl-[ACP] + NADPH + H(+)</text>
        <dbReference type="Rhea" id="RHEA:22564"/>
        <dbReference type="Rhea" id="RHEA-COMP:9925"/>
        <dbReference type="Rhea" id="RHEA-COMP:9926"/>
        <dbReference type="ChEBI" id="CHEBI:15378"/>
        <dbReference type="ChEBI" id="CHEBI:57783"/>
        <dbReference type="ChEBI" id="CHEBI:58349"/>
        <dbReference type="ChEBI" id="CHEBI:78784"/>
        <dbReference type="ChEBI" id="CHEBI:78785"/>
        <dbReference type="EC" id="1.3.1.104"/>
    </reaction>
</comment>
<evidence type="ECO:0000256" key="2">
    <source>
        <dbReference type="ARBA" id="ARBA00010371"/>
    </source>
</evidence>
<dbReference type="Proteomes" id="UP001373714">
    <property type="component" value="Unassembled WGS sequence"/>
</dbReference>
<keyword evidence="6" id="KW-0809">Transit peptide</keyword>
<keyword evidence="3" id="KW-0444">Lipid biosynthesis</keyword>
<dbReference type="GO" id="GO:0005739">
    <property type="term" value="C:mitochondrion"/>
    <property type="evidence" value="ECO:0007669"/>
    <property type="project" value="UniProtKB-SubCell"/>
</dbReference>
<dbReference type="FunFam" id="3.40.50.720:FF:000112">
    <property type="entry name" value="Enoyl-[acyl-carrier-protein] reductase 1, mitochondrial"/>
    <property type="match status" value="1"/>
</dbReference>
<evidence type="ECO:0000259" key="13">
    <source>
        <dbReference type="SMART" id="SM00829"/>
    </source>
</evidence>
<dbReference type="PANTHER" id="PTHR43981">
    <property type="entry name" value="ENOYL-[ACYL-CARRIER-PROTEIN] REDUCTASE, MITOCHONDRIAL"/>
    <property type="match status" value="1"/>
</dbReference>
<comment type="similarity">
    <text evidence="2">Belongs to the zinc-containing alcohol dehydrogenase family. Quinone oxidoreductase subfamily.</text>
</comment>
<keyword evidence="4" id="KW-0276">Fatty acid metabolism</keyword>
<protein>
    <recommendedName>
        <fullName evidence="11">enoyl-[acyl-carrier-protein] reductase</fullName>
        <ecNumber evidence="11">1.3.1.104</ecNumber>
    </recommendedName>
</protein>
<dbReference type="InterPro" id="IPR011032">
    <property type="entry name" value="GroES-like_sf"/>
</dbReference>
<evidence type="ECO:0000256" key="8">
    <source>
        <dbReference type="ARBA" id="ARBA00023098"/>
    </source>
</evidence>
<gene>
    <name evidence="14" type="primary">ETR1</name>
    <name evidence="14" type="ORF">TWF730_007174</name>
</gene>
<dbReference type="SUPFAM" id="SSF51735">
    <property type="entry name" value="NAD(P)-binding Rossmann-fold domains"/>
    <property type="match status" value="1"/>
</dbReference>
<dbReference type="SMART" id="SM00829">
    <property type="entry name" value="PKS_ER"/>
    <property type="match status" value="1"/>
</dbReference>
<proteinExistence type="inferred from homology"/>
<evidence type="ECO:0000256" key="3">
    <source>
        <dbReference type="ARBA" id="ARBA00022516"/>
    </source>
</evidence>
<keyword evidence="8" id="KW-0443">Lipid metabolism</keyword>
<dbReference type="InterPro" id="IPR051034">
    <property type="entry name" value="Mito_Enoyl-ACP_Reductase"/>
</dbReference>